<protein>
    <submittedName>
        <fullName evidence="2">Uncharacterized protein</fullName>
    </submittedName>
</protein>
<evidence type="ECO:0000313" key="2">
    <source>
        <dbReference type="EMBL" id="EKF27338.1"/>
    </source>
</evidence>
<keyword evidence="3" id="KW-1185">Reference proteome</keyword>
<organism evidence="2 3">
    <name type="scientific">Trypanosoma cruzi marinkellei</name>
    <dbReference type="NCBI Taxonomy" id="85056"/>
    <lineage>
        <taxon>Eukaryota</taxon>
        <taxon>Discoba</taxon>
        <taxon>Euglenozoa</taxon>
        <taxon>Kinetoplastea</taxon>
        <taxon>Metakinetoplastina</taxon>
        <taxon>Trypanosomatida</taxon>
        <taxon>Trypanosomatidae</taxon>
        <taxon>Trypanosoma</taxon>
        <taxon>Schizotrypanum</taxon>
    </lineage>
</organism>
<proteinExistence type="predicted"/>
<gene>
    <name evidence="2" type="ORF">MOQ_008943</name>
</gene>
<sequence>MGTFLLESQVLQLVADFLLCEEGVPSLFRRILLRPNESHSLQRARRKNGREKHTVINEAFVRAIKVPFVPSVAVLHTDVGAPDNRNIRVDNDSDIEDEETEVETMAKRTASVCNVLVHQIFSRELAILLVHYSEIDEMAQCGATILRQVYTIALSACCGETAATDSPSQAHNFLLAVVDEMYRRCCEEDNFSALSLFLIAMNNSPVAFTSAIPKGTPAELHRRKRQRDETKAEGSLEATNDVAALASDNNEDYEEEEHEGEVTKKKKNHNDQHDSGEKRPFNEIAVRWMDLLGELFLRVVKSIKTETKEHLLHCFTALCISLKRVRGYAMMLQGSEKRLHQRQEKEGHSDRCLGNSLASAALASPLVSSAIEELSQLFAPKDEQMRRNSLVTLVRLISSGKESALQVLWILFLIHDGRQRRVAVGEENDILKDGGCWLAAVISNFDPRQDYGTSETAMSELLAATESWVMGARRGNNSFSLVALQHDAVYCTDAATRWLLDQLRVVPGILHAFPTDSAPLLLQEYMHTLLHEAISTSSFSFFYSAACPSSSTPTAFISQCLNRHEKLLRAACKALHQLSAVPHMRFSAWRGDVKRLLVVSGSPALLNSAAKALWCQVLELCALPLPALHDDDMFIDHELNFIHVLLAKSSGTRYLEEEMLLRVLRLLTRTLLPLGVLWRRPHLLPALMSALLTRFLESVSHGHAGQILLNQLSSFFFQLVRDANHGSKDSNQSGGHISSSVKMLCLASITSCLFRQSVAYIDVFTTHSSDLDFLAVDFLKALQRIHLPSRHTPAVPQQQRPVWSDATLCDLSYACVGNDDAQSLLRQAAERVEEEEGNGDRQIFMVPN</sequence>
<dbReference type="OrthoDB" id="246990at2759"/>
<feature type="compositionally biased region" description="Basic and acidic residues" evidence="1">
    <location>
        <begin position="269"/>
        <end position="278"/>
    </location>
</feature>
<evidence type="ECO:0000313" key="3">
    <source>
        <dbReference type="Proteomes" id="UP000007350"/>
    </source>
</evidence>
<dbReference type="Proteomes" id="UP000007350">
    <property type="component" value="Unassembled WGS sequence"/>
</dbReference>
<dbReference type="EMBL" id="AHKC01018416">
    <property type="protein sequence ID" value="EKF27338.1"/>
    <property type="molecule type" value="Genomic_DNA"/>
</dbReference>
<name>K2LXE8_TRYCR</name>
<reference evidence="2 3" key="1">
    <citation type="journal article" date="2012" name="BMC Genomics">
        <title>Comparative genomic analysis of human infective Trypanosoma cruzi lineages with the bat-restricted subspecies T. cruzi marinkellei.</title>
        <authorList>
            <person name="Franzen O."/>
            <person name="Talavera-Lopez C."/>
            <person name="Ochaya S."/>
            <person name="Butler C.E."/>
            <person name="Messenger L.A."/>
            <person name="Lewis M.D."/>
            <person name="Llewellyn M.S."/>
            <person name="Marinkelle C.J."/>
            <person name="Tyler K.M."/>
            <person name="Miles M.A."/>
            <person name="Andersson B."/>
        </authorList>
    </citation>
    <scope>NUCLEOTIDE SEQUENCE [LARGE SCALE GENOMIC DNA]</scope>
    <source>
        <strain evidence="2 3">B7</strain>
    </source>
</reference>
<feature type="region of interest" description="Disordered" evidence="1">
    <location>
        <begin position="217"/>
        <end position="278"/>
    </location>
</feature>
<comment type="caution">
    <text evidence="2">The sequence shown here is derived from an EMBL/GenBank/DDBJ whole genome shotgun (WGS) entry which is preliminary data.</text>
</comment>
<feature type="compositionally biased region" description="Acidic residues" evidence="1">
    <location>
        <begin position="249"/>
        <end position="259"/>
    </location>
</feature>
<dbReference type="AlphaFoldDB" id="K2LXE8"/>
<dbReference type="InterPro" id="IPR016024">
    <property type="entry name" value="ARM-type_fold"/>
</dbReference>
<accession>K2LXE8</accession>
<dbReference type="SUPFAM" id="SSF48371">
    <property type="entry name" value="ARM repeat"/>
    <property type="match status" value="1"/>
</dbReference>
<evidence type="ECO:0000256" key="1">
    <source>
        <dbReference type="SAM" id="MobiDB-lite"/>
    </source>
</evidence>